<dbReference type="RefSeq" id="WP_212230013.1">
    <property type="nucleotide sequence ID" value="NZ_JAGUCN010000021.1"/>
</dbReference>
<dbReference type="PANTHER" id="PTHR11067">
    <property type="entry name" value="INOSINE TRIPHOSPHATE PYROPHOSPHATASE/HAM1 PROTEIN"/>
    <property type="match status" value="1"/>
</dbReference>
<dbReference type="EMBL" id="JAGUCN010000021">
    <property type="protein sequence ID" value="MBS2213066.1"/>
    <property type="molecule type" value="Genomic_DNA"/>
</dbReference>
<comment type="function">
    <text evidence="7">Pyrophosphatase that catalyzes the hydrolysis of nucleoside triphosphates to their monophosphate derivatives, with a high preference for the non-canonical purine nucleotides XTP (xanthosine triphosphate), dITP (deoxyinosine triphosphate) and ITP. Seems to function as a house-cleaning enzyme that removes non-canonical purine nucleotides from the nucleotide pool, thus preventing their incorporation into DNA/RNA and avoiding chromosomal lesions.</text>
</comment>
<organism evidence="9 10">
    <name type="scientific">Carboxylicivirga mesophila</name>
    <dbReference type="NCBI Taxonomy" id="1166478"/>
    <lineage>
        <taxon>Bacteria</taxon>
        <taxon>Pseudomonadati</taxon>
        <taxon>Bacteroidota</taxon>
        <taxon>Bacteroidia</taxon>
        <taxon>Marinilabiliales</taxon>
        <taxon>Marinilabiliaceae</taxon>
        <taxon>Carboxylicivirga</taxon>
    </lineage>
</organism>
<dbReference type="InterPro" id="IPR002637">
    <property type="entry name" value="RdgB/HAM1"/>
</dbReference>
<accession>A0ABS5KDF8</accession>
<reference evidence="9 10" key="1">
    <citation type="journal article" date="2014" name="Int. J. Syst. Evol. Microbiol.">
        <title>Carboxylicivirga gen. nov. in the family Marinilabiliaceae with two novel species, Carboxylicivirga mesophila sp. nov. and Carboxylicivirga taeanensis sp. nov., and reclassification of Cytophaga fermentans as Saccharicrinis fermentans gen. nov., comb. nov.</title>
        <authorList>
            <person name="Yang S.H."/>
            <person name="Seo H.S."/>
            <person name="Woo J.H."/>
            <person name="Oh H.M."/>
            <person name="Jang H."/>
            <person name="Lee J.H."/>
            <person name="Kim S.J."/>
            <person name="Kwon K.K."/>
        </authorList>
    </citation>
    <scope>NUCLEOTIDE SEQUENCE [LARGE SCALE GENOMIC DNA]</scope>
    <source>
        <strain evidence="9 10">JCM 18290</strain>
    </source>
</reference>
<feature type="active site" description="Proton acceptor" evidence="7">
    <location>
        <position position="68"/>
    </location>
</feature>
<sequence length="193" mass="21856">MELVFATNNEHKLREIQLLLGCSLKLLSLKDIDCNEEIPETGTTLEANARQKSEYVFNKFGLNCFADDTGLEIDALNGEPGVYSARYAGTDKDAEANMNKVLDLMSEENHRKARFRTVISLIIDGKEHQFEGVVEGEILRERSGKEGFGYDPIFTPDGYQQSFAEMAMELKNEISHRGRAIKKLIDFLKEHYG</sequence>
<dbReference type="NCBIfam" id="NF011398">
    <property type="entry name" value="PRK14823.1"/>
    <property type="match status" value="1"/>
</dbReference>
<keyword evidence="4 7" id="KW-0378">Hydrolase</keyword>
<feature type="binding site" evidence="7">
    <location>
        <begin position="7"/>
        <end position="12"/>
    </location>
    <ligand>
        <name>substrate</name>
    </ligand>
</feature>
<evidence type="ECO:0000256" key="1">
    <source>
        <dbReference type="ARBA" id="ARBA00008023"/>
    </source>
</evidence>
<gene>
    <name evidence="9" type="ORF">KEM09_16730</name>
</gene>
<keyword evidence="2 7" id="KW-0479">Metal-binding</keyword>
<feature type="binding site" evidence="7">
    <location>
        <position position="68"/>
    </location>
    <ligand>
        <name>Mg(2+)</name>
        <dbReference type="ChEBI" id="CHEBI:18420"/>
    </ligand>
</feature>
<feature type="binding site" evidence="7">
    <location>
        <position position="69"/>
    </location>
    <ligand>
        <name>substrate</name>
    </ligand>
</feature>
<dbReference type="SUPFAM" id="SSF52972">
    <property type="entry name" value="ITPase-like"/>
    <property type="match status" value="1"/>
</dbReference>
<evidence type="ECO:0000256" key="6">
    <source>
        <dbReference type="ARBA" id="ARBA00023080"/>
    </source>
</evidence>
<comment type="catalytic activity">
    <reaction evidence="7">
        <text>dITP + H2O = dIMP + diphosphate + H(+)</text>
        <dbReference type="Rhea" id="RHEA:28342"/>
        <dbReference type="ChEBI" id="CHEBI:15377"/>
        <dbReference type="ChEBI" id="CHEBI:15378"/>
        <dbReference type="ChEBI" id="CHEBI:33019"/>
        <dbReference type="ChEBI" id="CHEBI:61194"/>
        <dbReference type="ChEBI" id="CHEBI:61382"/>
        <dbReference type="EC" id="3.6.1.66"/>
    </reaction>
</comment>
<dbReference type="HAMAP" id="MF_01405">
    <property type="entry name" value="Non_canon_purine_NTPase"/>
    <property type="match status" value="1"/>
</dbReference>
<dbReference type="CDD" id="cd00515">
    <property type="entry name" value="HAM1"/>
    <property type="match status" value="1"/>
</dbReference>
<comment type="catalytic activity">
    <reaction evidence="7">
        <text>XTP + H2O = XMP + diphosphate + H(+)</text>
        <dbReference type="Rhea" id="RHEA:28610"/>
        <dbReference type="ChEBI" id="CHEBI:15377"/>
        <dbReference type="ChEBI" id="CHEBI:15378"/>
        <dbReference type="ChEBI" id="CHEBI:33019"/>
        <dbReference type="ChEBI" id="CHEBI:57464"/>
        <dbReference type="ChEBI" id="CHEBI:61314"/>
        <dbReference type="EC" id="3.6.1.66"/>
    </reaction>
</comment>
<dbReference type="NCBIfam" id="TIGR00042">
    <property type="entry name" value="RdgB/HAM1 family non-canonical purine NTP pyrophosphatase"/>
    <property type="match status" value="1"/>
</dbReference>
<feature type="binding site" evidence="7">
    <location>
        <begin position="148"/>
        <end position="151"/>
    </location>
    <ligand>
        <name>substrate</name>
    </ligand>
</feature>
<evidence type="ECO:0000256" key="2">
    <source>
        <dbReference type="ARBA" id="ARBA00022723"/>
    </source>
</evidence>
<comment type="caution">
    <text evidence="9">The sequence shown here is derived from an EMBL/GenBank/DDBJ whole genome shotgun (WGS) entry which is preliminary data.</text>
</comment>
<comment type="subunit">
    <text evidence="7">Homodimer.</text>
</comment>
<comment type="cofactor">
    <cofactor evidence="7">
        <name>Mg(2+)</name>
        <dbReference type="ChEBI" id="CHEBI:18420"/>
    </cofactor>
    <text evidence="7">Binds 1 Mg(2+) ion per subunit.</text>
</comment>
<evidence type="ECO:0000256" key="7">
    <source>
        <dbReference type="HAMAP-Rule" id="MF_01405"/>
    </source>
</evidence>
<dbReference type="PANTHER" id="PTHR11067:SF9">
    <property type="entry name" value="INOSINE TRIPHOSPHATE PYROPHOSPHATASE"/>
    <property type="match status" value="1"/>
</dbReference>
<evidence type="ECO:0000256" key="3">
    <source>
        <dbReference type="ARBA" id="ARBA00022741"/>
    </source>
</evidence>
<evidence type="ECO:0000313" key="10">
    <source>
        <dbReference type="Proteomes" id="UP000721861"/>
    </source>
</evidence>
<proteinExistence type="inferred from homology"/>
<comment type="similarity">
    <text evidence="1 7 8">Belongs to the HAM1 NTPase family.</text>
</comment>
<evidence type="ECO:0000256" key="8">
    <source>
        <dbReference type="RuleBase" id="RU003781"/>
    </source>
</evidence>
<keyword evidence="3 7" id="KW-0547">Nucleotide-binding</keyword>
<dbReference type="Gene3D" id="3.90.950.10">
    <property type="match status" value="1"/>
</dbReference>
<evidence type="ECO:0000313" key="9">
    <source>
        <dbReference type="EMBL" id="MBS2213066.1"/>
    </source>
</evidence>
<keyword evidence="10" id="KW-1185">Reference proteome</keyword>
<dbReference type="InterPro" id="IPR029001">
    <property type="entry name" value="ITPase-like_fam"/>
</dbReference>
<comment type="catalytic activity">
    <reaction evidence="7">
        <text>ITP + H2O = IMP + diphosphate + H(+)</text>
        <dbReference type="Rhea" id="RHEA:29399"/>
        <dbReference type="ChEBI" id="CHEBI:15377"/>
        <dbReference type="ChEBI" id="CHEBI:15378"/>
        <dbReference type="ChEBI" id="CHEBI:33019"/>
        <dbReference type="ChEBI" id="CHEBI:58053"/>
        <dbReference type="ChEBI" id="CHEBI:61402"/>
        <dbReference type="EC" id="3.6.1.66"/>
    </reaction>
</comment>
<keyword evidence="5 7" id="KW-0460">Magnesium</keyword>
<keyword evidence="6 7" id="KW-0546">Nucleotide metabolism</keyword>
<evidence type="ECO:0000256" key="5">
    <source>
        <dbReference type="ARBA" id="ARBA00022842"/>
    </source>
</evidence>
<name>A0ABS5KDF8_9BACT</name>
<dbReference type="EC" id="3.6.1.66" evidence="7"/>
<protein>
    <recommendedName>
        <fullName evidence="7">dITP/XTP pyrophosphatase</fullName>
        <ecNumber evidence="7">3.6.1.66</ecNumber>
    </recommendedName>
    <alternativeName>
        <fullName evidence="7">Non-canonical purine NTP pyrophosphatase</fullName>
    </alternativeName>
    <alternativeName>
        <fullName evidence="7">Non-standard purine NTP pyrophosphatase</fullName>
    </alternativeName>
    <alternativeName>
        <fullName evidence="7">Nucleoside-triphosphate diphosphatase</fullName>
    </alternativeName>
    <alternativeName>
        <fullName evidence="7">Nucleoside-triphosphate pyrophosphatase</fullName>
        <shortName evidence="7">NTPase</shortName>
    </alternativeName>
</protein>
<dbReference type="InterPro" id="IPR020922">
    <property type="entry name" value="dITP/XTP_pyrophosphatase"/>
</dbReference>
<feature type="binding site" evidence="7">
    <location>
        <position position="171"/>
    </location>
    <ligand>
        <name>substrate</name>
    </ligand>
</feature>
<dbReference type="Pfam" id="PF01725">
    <property type="entry name" value="Ham1p_like"/>
    <property type="match status" value="1"/>
</dbReference>
<evidence type="ECO:0000256" key="4">
    <source>
        <dbReference type="ARBA" id="ARBA00022801"/>
    </source>
</evidence>
<comment type="caution">
    <text evidence="7">Lacks conserved residue(s) required for the propagation of feature annotation.</text>
</comment>
<feature type="binding site" evidence="7">
    <location>
        <begin position="176"/>
        <end position="177"/>
    </location>
    <ligand>
        <name>substrate</name>
    </ligand>
</feature>
<dbReference type="Proteomes" id="UP000721861">
    <property type="component" value="Unassembled WGS sequence"/>
</dbReference>